<reference evidence="1 2" key="1">
    <citation type="submission" date="2019-11" db="EMBL/GenBank/DDBJ databases">
        <title>Paenibacillus monticola sp. nov., a novel PGPR strain isolated from mountain sample in China.</title>
        <authorList>
            <person name="Zhao Q."/>
            <person name="Li H.-P."/>
            <person name="Zhang J.-L."/>
        </authorList>
    </citation>
    <scope>NUCLEOTIDE SEQUENCE [LARGE SCALE GENOMIC DNA]</scope>
    <source>
        <strain evidence="1 2">LC-T2</strain>
    </source>
</reference>
<protein>
    <submittedName>
        <fullName evidence="1">Nucleoside-diphosphate sugar epimerase</fullName>
    </submittedName>
</protein>
<evidence type="ECO:0000313" key="1">
    <source>
        <dbReference type="EMBL" id="MRN56049.1"/>
    </source>
</evidence>
<keyword evidence="2" id="KW-1185">Reference proteome</keyword>
<sequence>MKVQSKITKVLQHMAHTHEQMARILDAERHVAVRMSQIVHDLPDADPDFGDFSGLVESSSQVNKNIIAYLNALADLEEAMAEGVGRVIKELNGQEEE</sequence>
<dbReference type="AlphaFoldDB" id="A0A7X2L437"/>
<dbReference type="Proteomes" id="UP000463051">
    <property type="component" value="Unassembled WGS sequence"/>
</dbReference>
<evidence type="ECO:0000313" key="2">
    <source>
        <dbReference type="Proteomes" id="UP000463051"/>
    </source>
</evidence>
<dbReference type="EMBL" id="WJXB01000012">
    <property type="protein sequence ID" value="MRN56049.1"/>
    <property type="molecule type" value="Genomic_DNA"/>
</dbReference>
<accession>A0A7X2L437</accession>
<name>A0A7X2L437_9BACL</name>
<proteinExistence type="predicted"/>
<gene>
    <name evidence="1" type="ORF">GJB61_24040</name>
</gene>
<comment type="caution">
    <text evidence="1">The sequence shown here is derived from an EMBL/GenBank/DDBJ whole genome shotgun (WGS) entry which is preliminary data.</text>
</comment>
<dbReference type="RefSeq" id="WP_154121557.1">
    <property type="nucleotide sequence ID" value="NZ_WJXB01000012.1"/>
</dbReference>
<organism evidence="1 2">
    <name type="scientific">Paenibacillus monticola</name>
    <dbReference type="NCBI Taxonomy" id="2666075"/>
    <lineage>
        <taxon>Bacteria</taxon>
        <taxon>Bacillati</taxon>
        <taxon>Bacillota</taxon>
        <taxon>Bacilli</taxon>
        <taxon>Bacillales</taxon>
        <taxon>Paenibacillaceae</taxon>
        <taxon>Paenibacillus</taxon>
    </lineage>
</organism>